<dbReference type="RefSeq" id="WP_379998319.1">
    <property type="nucleotide sequence ID" value="NZ_JBHSGN010000094.1"/>
</dbReference>
<dbReference type="PROSITE" id="PS50005">
    <property type="entry name" value="TPR"/>
    <property type="match status" value="1"/>
</dbReference>
<keyword evidence="1" id="KW-0802">TPR repeat</keyword>
<dbReference type="Proteomes" id="UP001596023">
    <property type="component" value="Unassembled WGS sequence"/>
</dbReference>
<evidence type="ECO:0008006" key="4">
    <source>
        <dbReference type="Google" id="ProtNLM"/>
    </source>
</evidence>
<dbReference type="InterPro" id="IPR036737">
    <property type="entry name" value="OmpA-like_sf"/>
</dbReference>
<comment type="caution">
    <text evidence="2">The sequence shown here is derived from an EMBL/GenBank/DDBJ whole genome shotgun (WGS) entry which is preliminary data.</text>
</comment>
<dbReference type="SUPFAM" id="SSF103088">
    <property type="entry name" value="OmpA-like"/>
    <property type="match status" value="1"/>
</dbReference>
<dbReference type="InterPro" id="IPR011990">
    <property type="entry name" value="TPR-like_helical_dom_sf"/>
</dbReference>
<sequence>MNIRIITYPFFYLFWALILLIVSLFSSCGTQRMDKEARANIHLPVQPVEESKEKVRDMKLPSVIDMKDRFGNKTTYVQTEKDKDGNAQLSVQLKEVTVTAKMKNVPERFGKVDVDFIVSVPEELINSRWQLNLTPHLIKADNISDFEDLVISGDDFRKLQQKQYAEFDKYLSKIIPDSLFDEYFVRTGAFHHYIDRYNRSEFMRIRKDSLDHAGYSKYKARLNKRYEFFNGKMYRNRNWLKKQMNFLGIKEHYEYFGQDTVHIASVYNKRYNQIVNLLPMFHLLREFSPEYTLWKYRKDKYATGFINDYKPVTAADSVFLKKRFLKDRQIAKNQSLIDNKHIAFAEMVKFPKNEKARLDTVIYNKGKFEYYYRQQVMADEDSRRMKIYLDGFAQSISGDSHLLQHSDTLDYIVSSMIQFLDTTPRYMLKIIERKALSTLQANITFKTGKYNMDIDLGDNRSELDKVQDMLDKLTETGEFVMDSISLIAGCSPEGSYPSNMLLSKRRAESIGNYLSGGLSGIEGIAGMLKPYPKREDWQGLSRLVADSLDSENRQAILELIASESDPDRKELDIRSKYPADYKYIREKLYPYLRAVDFTFHVHRKGMIKDTIHTTEPDTVYARSMELMKKRRYADALQILHDYNDYNTAICLMSLGYDQAAYNILLNEPETANSEYLLAILASRLGKTQEAVTRYLHSVELDPTKRWRGTLDPEINRLIKAYNLNQEEDSDNENND</sequence>
<protein>
    <recommendedName>
        <fullName evidence="4">OmpA-like domain-containing protein</fullName>
    </recommendedName>
</protein>
<feature type="repeat" description="TPR" evidence="1">
    <location>
        <begin position="671"/>
        <end position="704"/>
    </location>
</feature>
<reference evidence="3" key="1">
    <citation type="journal article" date="2019" name="Int. J. Syst. Evol. Microbiol.">
        <title>The Global Catalogue of Microorganisms (GCM) 10K type strain sequencing project: providing services to taxonomists for standard genome sequencing and annotation.</title>
        <authorList>
            <consortium name="The Broad Institute Genomics Platform"/>
            <consortium name="The Broad Institute Genome Sequencing Center for Infectious Disease"/>
            <person name="Wu L."/>
            <person name="Ma J."/>
        </authorList>
    </citation>
    <scope>NUCLEOTIDE SEQUENCE [LARGE SCALE GENOMIC DNA]</scope>
    <source>
        <strain evidence="3">CCUG 66188</strain>
    </source>
</reference>
<keyword evidence="3" id="KW-1185">Reference proteome</keyword>
<evidence type="ECO:0000313" key="2">
    <source>
        <dbReference type="EMBL" id="MFC4675250.1"/>
    </source>
</evidence>
<dbReference type="PROSITE" id="PS51257">
    <property type="entry name" value="PROKAR_LIPOPROTEIN"/>
    <property type="match status" value="1"/>
</dbReference>
<evidence type="ECO:0000256" key="1">
    <source>
        <dbReference type="PROSITE-ProRule" id="PRU00339"/>
    </source>
</evidence>
<name>A0ABV9KYB4_9BACT</name>
<dbReference type="SUPFAM" id="SSF48452">
    <property type="entry name" value="TPR-like"/>
    <property type="match status" value="1"/>
</dbReference>
<dbReference type="EMBL" id="JBHSGN010000094">
    <property type="protein sequence ID" value="MFC4675250.1"/>
    <property type="molecule type" value="Genomic_DNA"/>
</dbReference>
<dbReference type="Gene3D" id="3.30.1330.60">
    <property type="entry name" value="OmpA-like domain"/>
    <property type="match status" value="1"/>
</dbReference>
<accession>A0ABV9KYB4</accession>
<proteinExistence type="predicted"/>
<evidence type="ECO:0000313" key="3">
    <source>
        <dbReference type="Proteomes" id="UP001596023"/>
    </source>
</evidence>
<dbReference type="InterPro" id="IPR019734">
    <property type="entry name" value="TPR_rpt"/>
</dbReference>
<gene>
    <name evidence="2" type="ORF">ACFO6W_16235</name>
</gene>
<organism evidence="2 3">
    <name type="scientific">Dysgonomonas termitidis</name>
    <dbReference type="NCBI Taxonomy" id="1516126"/>
    <lineage>
        <taxon>Bacteria</taxon>
        <taxon>Pseudomonadati</taxon>
        <taxon>Bacteroidota</taxon>
        <taxon>Bacteroidia</taxon>
        <taxon>Bacteroidales</taxon>
        <taxon>Dysgonomonadaceae</taxon>
        <taxon>Dysgonomonas</taxon>
    </lineage>
</organism>